<evidence type="ECO:0000259" key="2">
    <source>
        <dbReference type="Pfam" id="PF12728"/>
    </source>
</evidence>
<dbReference type="AlphaFoldDB" id="A0A3S2VFX3"/>
<accession>A0A3S2VFX3</accession>
<dbReference type="EMBL" id="SACO01000002">
    <property type="protein sequence ID" value="RVU07151.1"/>
    <property type="molecule type" value="Genomic_DNA"/>
</dbReference>
<name>A0A3S2VFX3_9SPHN</name>
<evidence type="ECO:0000256" key="1">
    <source>
        <dbReference type="SAM" id="MobiDB-lite"/>
    </source>
</evidence>
<protein>
    <submittedName>
        <fullName evidence="3">DNA-binding protein</fullName>
    </submittedName>
</protein>
<feature type="region of interest" description="Disordered" evidence="1">
    <location>
        <begin position="61"/>
        <end position="87"/>
    </location>
</feature>
<evidence type="ECO:0000313" key="3">
    <source>
        <dbReference type="EMBL" id="RVU07151.1"/>
    </source>
</evidence>
<keyword evidence="4" id="KW-1185">Reference proteome</keyword>
<comment type="caution">
    <text evidence="3">The sequence shown here is derived from an EMBL/GenBank/DDBJ whole genome shotgun (WGS) entry which is preliminary data.</text>
</comment>
<dbReference type="OrthoDB" id="9806994at2"/>
<dbReference type="Proteomes" id="UP000282837">
    <property type="component" value="Unassembled WGS sequence"/>
</dbReference>
<dbReference type="InterPro" id="IPR009061">
    <property type="entry name" value="DNA-bd_dom_put_sf"/>
</dbReference>
<keyword evidence="3" id="KW-0238">DNA-binding</keyword>
<feature type="domain" description="Helix-turn-helix" evidence="2">
    <location>
        <begin position="6"/>
        <end position="53"/>
    </location>
</feature>
<proteinExistence type="predicted"/>
<organism evidence="3 4">
    <name type="scientific">Novosphingobium umbonatum</name>
    <dbReference type="NCBI Taxonomy" id="1908524"/>
    <lineage>
        <taxon>Bacteria</taxon>
        <taxon>Pseudomonadati</taxon>
        <taxon>Pseudomonadota</taxon>
        <taxon>Alphaproteobacteria</taxon>
        <taxon>Sphingomonadales</taxon>
        <taxon>Sphingomonadaceae</taxon>
        <taxon>Novosphingobium</taxon>
    </lineage>
</organism>
<dbReference type="SUPFAM" id="SSF46955">
    <property type="entry name" value="Putative DNA-binding domain"/>
    <property type="match status" value="1"/>
</dbReference>
<gene>
    <name evidence="3" type="ORF">EOE18_04200</name>
</gene>
<reference evidence="3 4" key="1">
    <citation type="submission" date="2019-01" db="EMBL/GenBank/DDBJ databases">
        <authorList>
            <person name="Chen W.-M."/>
        </authorList>
    </citation>
    <scope>NUCLEOTIDE SEQUENCE [LARGE SCALE GENOMIC DNA]</scope>
    <source>
        <strain evidence="3 4">FSY-9</strain>
    </source>
</reference>
<dbReference type="InterPro" id="IPR041657">
    <property type="entry name" value="HTH_17"/>
</dbReference>
<dbReference type="GO" id="GO:0003677">
    <property type="term" value="F:DNA binding"/>
    <property type="evidence" value="ECO:0007669"/>
    <property type="project" value="UniProtKB-KW"/>
</dbReference>
<dbReference type="Pfam" id="PF12728">
    <property type="entry name" value="HTH_17"/>
    <property type="match status" value="1"/>
</dbReference>
<dbReference type="RefSeq" id="WP_127706507.1">
    <property type="nucleotide sequence ID" value="NZ_SACO01000002.1"/>
</dbReference>
<sequence length="87" mass="9545">MSSPALLTEKQTADLLNISPRSVRNARTNGSLPYVKIGRLVRYRREDINALIDNAVVANEPAIGTITPSRRRGRPSRSEDSTGGRRG</sequence>
<feature type="compositionally biased region" description="Basic and acidic residues" evidence="1">
    <location>
        <begin position="76"/>
        <end position="87"/>
    </location>
</feature>
<evidence type="ECO:0000313" key="4">
    <source>
        <dbReference type="Proteomes" id="UP000282837"/>
    </source>
</evidence>